<dbReference type="Pfam" id="PF01150">
    <property type="entry name" value="GDA1_CD39"/>
    <property type="match status" value="1"/>
</dbReference>
<dbReference type="RefSeq" id="XP_029227457.1">
    <property type="nucleotide sequence ID" value="XM_029372486.1"/>
</dbReference>
<dbReference type="InterPro" id="IPR000407">
    <property type="entry name" value="GDA1_CD39_NTPase"/>
</dbReference>
<protein>
    <submittedName>
        <fullName evidence="5">Putative nucleoside phosphatase, putative,guanosine diphosphatase</fullName>
    </submittedName>
</protein>
<feature type="binding site" evidence="4">
    <location>
        <begin position="372"/>
        <end position="376"/>
    </location>
    <ligand>
        <name>ATP</name>
        <dbReference type="ChEBI" id="CHEBI:30616"/>
    </ligand>
</feature>
<accession>A0A3R7N9T4</accession>
<dbReference type="EMBL" id="MKKU01000330">
    <property type="protein sequence ID" value="RNF15352.1"/>
    <property type="molecule type" value="Genomic_DNA"/>
</dbReference>
<proteinExistence type="inferred from homology"/>
<dbReference type="OrthoDB" id="6372431at2759"/>
<evidence type="ECO:0000313" key="5">
    <source>
        <dbReference type="EMBL" id="RNF15352.1"/>
    </source>
</evidence>
<dbReference type="AlphaFoldDB" id="A0A3R7N9T4"/>
<evidence type="ECO:0000256" key="3">
    <source>
        <dbReference type="PIRSR" id="PIRSR600407-1"/>
    </source>
</evidence>
<gene>
    <name evidence="5" type="ORF">Tco025E_05593</name>
</gene>
<sequence>MWGMKGFFARSRGTRRPCLSLVFALLCVVVVVAVYLTAYSVGRVSMVTRGQEKLELTARIVGSMAERFRDCEARRQRLSSGEATARAALEIARDTQAKLEAELELFRSRNVLSLRSVAECRRELEALREKGVGALLLARLLDRLAEEQRVYRGIVALVNASSGAGRWQTADLRAATAKEVGRWEAAARDKAEVAKRCNNAMQRYSVVFDAGSTGSRVHVFRYSLLSNPHAGEFVAHARRPSLFPFLRLEDELFVENHEPLSGFASATAAAASLLPLLDAAKSYVPASLHACVPLELKATAGLRRIGRERAQAVLHAVRRVFERGPFWLQSELNSVRILEGREEGPLAWLTVNYLLGTLHGDAKTATIVDLGGGSTQIVMHPGDAKVLSAYAEFSHALNVSGRSILVYQHSYEGNGLHAAKEQLLQAVAANAAGESTVAHAASTTNKTGINNGLNASTAIVHDAFPCFPKGYVHRESGISNTRDGGQAPSMQACSDFFRRHVVRKHEPCGGDSCGFNGVFQPNVTIASTGPLYAFSFYYDRLKPHIKDEVILVQDVFEIATRVCRSMKSLQELSATNEAAKKAGSLKPEMECFELSYLFTLLHHGFGFPLEQRLHIAKKINGFETAWALGASLVTLEGQSA</sequence>
<dbReference type="PANTHER" id="PTHR11782">
    <property type="entry name" value="ADENOSINE/GUANOSINE DIPHOSPHATASE"/>
    <property type="match status" value="1"/>
</dbReference>
<evidence type="ECO:0000256" key="2">
    <source>
        <dbReference type="ARBA" id="ARBA00022801"/>
    </source>
</evidence>
<evidence type="ECO:0000313" key="6">
    <source>
        <dbReference type="Proteomes" id="UP000284403"/>
    </source>
</evidence>
<organism evidence="5 6">
    <name type="scientific">Trypanosoma conorhini</name>
    <dbReference type="NCBI Taxonomy" id="83891"/>
    <lineage>
        <taxon>Eukaryota</taxon>
        <taxon>Discoba</taxon>
        <taxon>Euglenozoa</taxon>
        <taxon>Kinetoplastea</taxon>
        <taxon>Metakinetoplastina</taxon>
        <taxon>Trypanosomatida</taxon>
        <taxon>Trypanosomatidae</taxon>
        <taxon>Trypanosoma</taxon>
    </lineage>
</organism>
<reference evidence="5 6" key="1">
    <citation type="journal article" date="2018" name="BMC Genomics">
        <title>Genomic comparison of Trypanosoma conorhini and Trypanosoma rangeli to Trypanosoma cruzi strains of high and low virulence.</title>
        <authorList>
            <person name="Bradwell K.R."/>
            <person name="Koparde V.N."/>
            <person name="Matveyev A.V."/>
            <person name="Serrano M.G."/>
            <person name="Alves J.M."/>
            <person name="Parikh H."/>
            <person name="Huang B."/>
            <person name="Lee V."/>
            <person name="Espinosa-Alvarez O."/>
            <person name="Ortiz P.A."/>
            <person name="Costa-Martins A.G."/>
            <person name="Teixeira M.M."/>
            <person name="Buck G.A."/>
        </authorList>
    </citation>
    <scope>NUCLEOTIDE SEQUENCE [LARGE SCALE GENOMIC DNA]</scope>
    <source>
        <strain evidence="5 6">025E</strain>
    </source>
</reference>
<dbReference type="GO" id="GO:0016787">
    <property type="term" value="F:hydrolase activity"/>
    <property type="evidence" value="ECO:0007669"/>
    <property type="project" value="UniProtKB-KW"/>
</dbReference>
<name>A0A3R7N9T4_9TRYP</name>
<evidence type="ECO:0000256" key="4">
    <source>
        <dbReference type="PIRSR" id="PIRSR600407-2"/>
    </source>
</evidence>
<dbReference type="GeneID" id="40319204"/>
<dbReference type="Gene3D" id="3.30.420.40">
    <property type="match status" value="1"/>
</dbReference>
<dbReference type="GO" id="GO:0005524">
    <property type="term" value="F:ATP binding"/>
    <property type="evidence" value="ECO:0007669"/>
    <property type="project" value="UniProtKB-KW"/>
</dbReference>
<comment type="caution">
    <text evidence="5">The sequence shown here is derived from an EMBL/GenBank/DDBJ whole genome shotgun (WGS) entry which is preliminary data.</text>
</comment>
<dbReference type="Gene3D" id="3.30.420.150">
    <property type="entry name" value="Exopolyphosphatase. Domain 2"/>
    <property type="match status" value="1"/>
</dbReference>
<dbReference type="PROSITE" id="PS01238">
    <property type="entry name" value="GDA1_CD39_NTPASE"/>
    <property type="match status" value="1"/>
</dbReference>
<evidence type="ECO:0000256" key="1">
    <source>
        <dbReference type="ARBA" id="ARBA00009283"/>
    </source>
</evidence>
<keyword evidence="4" id="KW-0067">ATP-binding</keyword>
<dbReference type="PANTHER" id="PTHR11782:SF127">
    <property type="entry name" value="NTPASE, ISOFORM F"/>
    <property type="match status" value="1"/>
</dbReference>
<keyword evidence="4" id="KW-0547">Nucleotide-binding</keyword>
<feature type="active site" description="Proton acceptor" evidence="3">
    <location>
        <position position="343"/>
    </location>
</feature>
<dbReference type="Proteomes" id="UP000284403">
    <property type="component" value="Unassembled WGS sequence"/>
</dbReference>
<comment type="similarity">
    <text evidence="1">Belongs to the GDA1/CD39 NTPase family.</text>
</comment>
<keyword evidence="6" id="KW-1185">Reference proteome</keyword>
<keyword evidence="2" id="KW-0378">Hydrolase</keyword>